<dbReference type="Gene3D" id="1.20.1050.10">
    <property type="match status" value="1"/>
</dbReference>
<dbReference type="CDD" id="cd03057">
    <property type="entry name" value="GST_N_Beta"/>
    <property type="match status" value="1"/>
</dbReference>
<dbReference type="SFLD" id="SFLDS00019">
    <property type="entry name" value="Glutathione_Transferase_(cytos"/>
    <property type="match status" value="1"/>
</dbReference>
<dbReference type="InterPro" id="IPR004045">
    <property type="entry name" value="Glutathione_S-Trfase_N"/>
</dbReference>
<dbReference type="Pfam" id="PF00043">
    <property type="entry name" value="GST_C"/>
    <property type="match status" value="1"/>
</dbReference>
<organism evidence="2 3">
    <name type="scientific">Litoreibacter roseus</name>
    <dbReference type="NCBI Taxonomy" id="2601869"/>
    <lineage>
        <taxon>Bacteria</taxon>
        <taxon>Pseudomonadati</taxon>
        <taxon>Pseudomonadota</taxon>
        <taxon>Alphaproteobacteria</taxon>
        <taxon>Rhodobacterales</taxon>
        <taxon>Roseobacteraceae</taxon>
        <taxon>Litoreibacter</taxon>
    </lineage>
</organism>
<name>A0A6N6JKM9_9RHOB</name>
<comment type="caution">
    <text evidence="2">The sequence shown here is derived from an EMBL/GenBank/DDBJ whole genome shotgun (WGS) entry which is preliminary data.</text>
</comment>
<dbReference type="InterPro" id="IPR036249">
    <property type="entry name" value="Thioredoxin-like_sf"/>
</dbReference>
<keyword evidence="3" id="KW-1185">Reference proteome</keyword>
<dbReference type="Proteomes" id="UP000436822">
    <property type="component" value="Unassembled WGS sequence"/>
</dbReference>
<dbReference type="PROSITE" id="PS50405">
    <property type="entry name" value="GST_CTER"/>
    <property type="match status" value="1"/>
</dbReference>
<dbReference type="GO" id="GO:0016740">
    <property type="term" value="F:transferase activity"/>
    <property type="evidence" value="ECO:0007669"/>
    <property type="project" value="UniProtKB-KW"/>
</dbReference>
<dbReference type="Gene3D" id="3.40.30.10">
    <property type="entry name" value="Glutaredoxin"/>
    <property type="match status" value="1"/>
</dbReference>
<protein>
    <submittedName>
        <fullName evidence="2">Glutathione S-transferase GST-4.5</fullName>
    </submittedName>
</protein>
<dbReference type="OrthoDB" id="7583243at2"/>
<feature type="domain" description="GST C-terminal" evidence="1">
    <location>
        <begin position="82"/>
        <end position="207"/>
    </location>
</feature>
<evidence type="ECO:0000259" key="1">
    <source>
        <dbReference type="PROSITE" id="PS50405"/>
    </source>
</evidence>
<dbReference type="Pfam" id="PF13417">
    <property type="entry name" value="GST_N_3"/>
    <property type="match status" value="1"/>
</dbReference>
<dbReference type="InterPro" id="IPR040079">
    <property type="entry name" value="Glutathione_S-Trfase"/>
</dbReference>
<dbReference type="AlphaFoldDB" id="A0A6N6JKM9"/>
<keyword evidence="2" id="KW-0808">Transferase</keyword>
<reference evidence="2 3" key="1">
    <citation type="submission" date="2019-12" db="EMBL/GenBank/DDBJ databases">
        <title>Litoreibacter badius sp. nov., a novel bacteriochlorophyll a-containing bacterium in the genus Litoreibacter.</title>
        <authorList>
            <person name="Kanamuro M."/>
            <person name="Takabe Y."/>
            <person name="Mori K."/>
            <person name="Takaichi S."/>
            <person name="Hanada S."/>
        </authorList>
    </citation>
    <scope>NUCLEOTIDE SEQUENCE [LARGE SCALE GENOMIC DNA]</scope>
    <source>
        <strain evidence="2 3">K6</strain>
    </source>
</reference>
<dbReference type="RefSeq" id="WP_159808565.1">
    <property type="nucleotide sequence ID" value="NZ_BLJE01000003.1"/>
</dbReference>
<dbReference type="InterPro" id="IPR010987">
    <property type="entry name" value="Glutathione-S-Trfase_C-like"/>
</dbReference>
<dbReference type="PANTHER" id="PTHR44051">
    <property type="entry name" value="GLUTATHIONE S-TRANSFERASE-RELATED"/>
    <property type="match status" value="1"/>
</dbReference>
<dbReference type="InterPro" id="IPR036282">
    <property type="entry name" value="Glutathione-S-Trfase_C_sf"/>
</dbReference>
<dbReference type="SFLD" id="SFLDG00358">
    <property type="entry name" value="Main_(cytGST)"/>
    <property type="match status" value="1"/>
</dbReference>
<dbReference type="EMBL" id="BLJE01000003">
    <property type="protein sequence ID" value="GFE65979.1"/>
    <property type="molecule type" value="Genomic_DNA"/>
</dbReference>
<dbReference type="SUPFAM" id="SSF47616">
    <property type="entry name" value="GST C-terminal domain-like"/>
    <property type="match status" value="1"/>
</dbReference>
<accession>A0A6N6JKM9</accession>
<dbReference type="PANTHER" id="PTHR44051:SF8">
    <property type="entry name" value="GLUTATHIONE S-TRANSFERASE GSTA"/>
    <property type="match status" value="1"/>
</dbReference>
<dbReference type="InterPro" id="IPR004046">
    <property type="entry name" value="GST_C"/>
</dbReference>
<sequence>MTLTLFYRPGTCSLAPHILLTLVDLPHEATHPPRGDAFKAINPAGAVPAMRLEDGYILTQCGAILQYICQRAERTDLLGGDDLRAQAEVAQWCSFFTGDFHPAFYPVFVPQRYMSDHSEAVLDGTKAAGLRLVRAGLDQLETRLIGQDHLVSASRTIADYYAIPMLRWVGLVVETKLAEWPAVESFYQKICTEASVVQTMEIHKITP</sequence>
<proteinExistence type="predicted"/>
<dbReference type="SUPFAM" id="SSF52833">
    <property type="entry name" value="Thioredoxin-like"/>
    <property type="match status" value="1"/>
</dbReference>
<evidence type="ECO:0000313" key="3">
    <source>
        <dbReference type="Proteomes" id="UP000436822"/>
    </source>
</evidence>
<evidence type="ECO:0000313" key="2">
    <source>
        <dbReference type="EMBL" id="GFE65979.1"/>
    </source>
</evidence>
<gene>
    <name evidence="2" type="primary">gst</name>
    <name evidence="2" type="ORF">KIN_30530</name>
</gene>